<proteinExistence type="predicted"/>
<dbReference type="Gene3D" id="3.40.50.150">
    <property type="entry name" value="Vaccinia Virus protein VP39"/>
    <property type="match status" value="1"/>
</dbReference>
<dbReference type="InterPro" id="IPR029063">
    <property type="entry name" value="SAM-dependent_MTases_sf"/>
</dbReference>
<dbReference type="GO" id="GO:0016126">
    <property type="term" value="P:sterol biosynthetic process"/>
    <property type="evidence" value="ECO:0007669"/>
    <property type="project" value="TreeGrafter"/>
</dbReference>
<dbReference type="RefSeq" id="WP_160360374.1">
    <property type="nucleotide sequence ID" value="NZ_WSRQ01000036.1"/>
</dbReference>
<dbReference type="PANTHER" id="PTHR44068">
    <property type="entry name" value="ZGC:194242"/>
    <property type="match status" value="1"/>
</dbReference>
<protein>
    <submittedName>
        <fullName evidence="3">Methyltransferase domain-containing protein</fullName>
    </submittedName>
</protein>
<organism evidence="3 4">
    <name type="scientific">Clostridium chromiireducens</name>
    <dbReference type="NCBI Taxonomy" id="225345"/>
    <lineage>
        <taxon>Bacteria</taxon>
        <taxon>Bacillati</taxon>
        <taxon>Bacillota</taxon>
        <taxon>Clostridia</taxon>
        <taxon>Eubacteriales</taxon>
        <taxon>Clostridiaceae</taxon>
        <taxon>Clostridium</taxon>
    </lineage>
</organism>
<reference evidence="3" key="1">
    <citation type="submission" date="2019-12" db="EMBL/GenBank/DDBJ databases">
        <title>Microbes associate with the intestines of laboratory mice.</title>
        <authorList>
            <person name="Navarre W."/>
            <person name="Wong E."/>
        </authorList>
    </citation>
    <scope>NUCLEOTIDE SEQUENCE</scope>
    <source>
        <strain evidence="3">NM79_F5</strain>
    </source>
</reference>
<keyword evidence="1" id="KW-0808">Transferase</keyword>
<dbReference type="InterPro" id="IPR050447">
    <property type="entry name" value="Erg6_SMT_methyltransf"/>
</dbReference>
<evidence type="ECO:0000313" key="4">
    <source>
        <dbReference type="Proteomes" id="UP000656077"/>
    </source>
</evidence>
<evidence type="ECO:0000256" key="1">
    <source>
        <dbReference type="ARBA" id="ARBA00022679"/>
    </source>
</evidence>
<dbReference type="Pfam" id="PF08241">
    <property type="entry name" value="Methyltransf_11"/>
    <property type="match status" value="1"/>
</dbReference>
<dbReference type="InterPro" id="IPR013216">
    <property type="entry name" value="Methyltransf_11"/>
</dbReference>
<evidence type="ECO:0000313" key="3">
    <source>
        <dbReference type="EMBL" id="MVX65682.1"/>
    </source>
</evidence>
<evidence type="ECO:0000259" key="2">
    <source>
        <dbReference type="Pfam" id="PF08241"/>
    </source>
</evidence>
<dbReference type="GO" id="GO:0032259">
    <property type="term" value="P:methylation"/>
    <property type="evidence" value="ECO:0007669"/>
    <property type="project" value="UniProtKB-KW"/>
</dbReference>
<feature type="domain" description="Methyltransferase type 11" evidence="2">
    <location>
        <begin position="50"/>
        <end position="147"/>
    </location>
</feature>
<dbReference type="CDD" id="cd02440">
    <property type="entry name" value="AdoMet_MTases"/>
    <property type="match status" value="1"/>
</dbReference>
<dbReference type="GO" id="GO:0003838">
    <property type="term" value="F:sterol 24-C-methyltransferase activity"/>
    <property type="evidence" value="ECO:0007669"/>
    <property type="project" value="TreeGrafter"/>
</dbReference>
<dbReference type="SUPFAM" id="SSF53335">
    <property type="entry name" value="S-adenosyl-L-methionine-dependent methyltransferases"/>
    <property type="match status" value="1"/>
</dbReference>
<name>A0A964RQ30_9CLOT</name>
<dbReference type="EMBL" id="WSRQ01000036">
    <property type="protein sequence ID" value="MVX65682.1"/>
    <property type="molecule type" value="Genomic_DNA"/>
</dbReference>
<accession>A0A964RQ30</accession>
<dbReference type="AlphaFoldDB" id="A0A964RQ30"/>
<keyword evidence="3" id="KW-0489">Methyltransferase</keyword>
<sequence length="204" mass="23623">MNISKYISEQFGKPTGIGGMISTFIMNRINQIQYKSVMDNLNCSKEDRVLDIGFGNGYLIKNLAKKNEGYFYGIEISDDMVRNGSKRNSELIEQGKVNLTKGDVMEIPFETSFFDKVYTVNTIYFWQDINKSLSEIKRVLKPNGIYINVIYSKEWLDKIKYTEYGFSKYTPRELEEATSRNGLNIIELIETKKDISYCIISKNN</sequence>
<comment type="caution">
    <text evidence="3">The sequence shown here is derived from an EMBL/GenBank/DDBJ whole genome shotgun (WGS) entry which is preliminary data.</text>
</comment>
<dbReference type="Proteomes" id="UP000656077">
    <property type="component" value="Unassembled WGS sequence"/>
</dbReference>
<gene>
    <name evidence="3" type="ORF">GKZ28_18545</name>
</gene>
<dbReference type="PANTHER" id="PTHR44068:SF1">
    <property type="entry name" value="HYPOTHETICAL LOC100005854"/>
    <property type="match status" value="1"/>
</dbReference>